<gene>
    <name evidence="2" type="ORF">KIN20_014649</name>
</gene>
<sequence>MSNTARPSCTVEEKAFEPMDDIPLQRIMFRLNRTYAVRILFSLSRALSTVQDAIPRLRITMSTIMGEAKFKRSDKHTRMITSLPRRFYKVEKYAGELEIRCQTSFSCCSLMDRRRTLDIFYYDEPRQNGERVTDGLCEESEILENRCQHQPYCTQGSHQSDSHEAFLNHAERLLTAITDAREVRGTLSNFIKEVHDQQHQKKMLESERNSPKEQLAEFEPERFCAGEYASNNVASECATRVVSSLKEIWESCEGKLLSDEVRVQNEILDIAVLELEQMKITFDTRETLLESGQKTLFHLQKENEKLKWRLSLKVRPAVRTEDLELSDGEEQEKSSSSQVSYLVIDND</sequence>
<protein>
    <submittedName>
        <fullName evidence="2">Uncharacterized protein</fullName>
    </submittedName>
</protein>
<dbReference type="AlphaFoldDB" id="A0AAD5MDY5"/>
<dbReference type="Proteomes" id="UP001196413">
    <property type="component" value="Unassembled WGS sequence"/>
</dbReference>
<comment type="caution">
    <text evidence="2">The sequence shown here is derived from an EMBL/GenBank/DDBJ whole genome shotgun (WGS) entry which is preliminary data.</text>
</comment>
<evidence type="ECO:0000256" key="1">
    <source>
        <dbReference type="SAM" id="MobiDB-lite"/>
    </source>
</evidence>
<dbReference type="EMBL" id="JAHQIW010002943">
    <property type="protein sequence ID" value="KAJ1356835.1"/>
    <property type="molecule type" value="Genomic_DNA"/>
</dbReference>
<name>A0AAD5MDY5_PARTN</name>
<proteinExistence type="predicted"/>
<accession>A0AAD5MDY5</accession>
<evidence type="ECO:0000313" key="3">
    <source>
        <dbReference type="Proteomes" id="UP001196413"/>
    </source>
</evidence>
<organism evidence="2 3">
    <name type="scientific">Parelaphostrongylus tenuis</name>
    <name type="common">Meningeal worm</name>
    <dbReference type="NCBI Taxonomy" id="148309"/>
    <lineage>
        <taxon>Eukaryota</taxon>
        <taxon>Metazoa</taxon>
        <taxon>Ecdysozoa</taxon>
        <taxon>Nematoda</taxon>
        <taxon>Chromadorea</taxon>
        <taxon>Rhabditida</taxon>
        <taxon>Rhabditina</taxon>
        <taxon>Rhabditomorpha</taxon>
        <taxon>Strongyloidea</taxon>
        <taxon>Metastrongylidae</taxon>
        <taxon>Parelaphostrongylus</taxon>
    </lineage>
</organism>
<evidence type="ECO:0000313" key="2">
    <source>
        <dbReference type="EMBL" id="KAJ1356835.1"/>
    </source>
</evidence>
<feature type="region of interest" description="Disordered" evidence="1">
    <location>
        <begin position="323"/>
        <end position="347"/>
    </location>
</feature>
<reference evidence="2" key="1">
    <citation type="submission" date="2021-06" db="EMBL/GenBank/DDBJ databases">
        <title>Parelaphostrongylus tenuis whole genome reference sequence.</title>
        <authorList>
            <person name="Garwood T.J."/>
            <person name="Larsen P.A."/>
            <person name="Fountain-Jones N.M."/>
            <person name="Garbe J.R."/>
            <person name="Macchietto M.G."/>
            <person name="Kania S.A."/>
            <person name="Gerhold R.W."/>
            <person name="Richards J.E."/>
            <person name="Wolf T.M."/>
        </authorList>
    </citation>
    <scope>NUCLEOTIDE SEQUENCE</scope>
    <source>
        <strain evidence="2">MNPRO001-30</strain>
        <tissue evidence="2">Meninges</tissue>
    </source>
</reference>
<keyword evidence="3" id="KW-1185">Reference proteome</keyword>